<dbReference type="SUPFAM" id="SSF56968">
    <property type="entry name" value="Lipovitellin-phosvitin complex, beta-sheet shell regions"/>
    <property type="match status" value="2"/>
</dbReference>
<keyword evidence="7" id="KW-0325">Glycoprotein</keyword>
<dbReference type="SMART" id="SM01169">
    <property type="entry name" value="DUF1943"/>
    <property type="match status" value="1"/>
</dbReference>
<evidence type="ECO:0000256" key="2">
    <source>
        <dbReference type="ARBA" id="ARBA00022729"/>
    </source>
</evidence>
<comment type="caution">
    <text evidence="8">Lacks conserved residue(s) required for the propagation of feature annotation.</text>
</comment>
<evidence type="ECO:0000256" key="8">
    <source>
        <dbReference type="PROSITE-ProRule" id="PRU00557"/>
    </source>
</evidence>
<dbReference type="InterPro" id="IPR015255">
    <property type="entry name" value="Vitellinogen_open_b-sht"/>
</dbReference>
<evidence type="ECO:0000256" key="3">
    <source>
        <dbReference type="ARBA" id="ARBA00022761"/>
    </source>
</evidence>
<protein>
    <submittedName>
        <fullName evidence="11">Apolipophorins-like</fullName>
    </submittedName>
</protein>
<dbReference type="GO" id="GO:0008289">
    <property type="term" value="F:lipid binding"/>
    <property type="evidence" value="ECO:0007669"/>
    <property type="project" value="UniProtKB-KW"/>
</dbReference>
<dbReference type="InterPro" id="IPR050733">
    <property type="entry name" value="Vitellogenin/Apolipophorin"/>
</dbReference>
<keyword evidence="3" id="KW-0758">Storage protein</keyword>
<dbReference type="InterPro" id="IPR001747">
    <property type="entry name" value="Vitellogenin_N"/>
</dbReference>
<dbReference type="OrthoDB" id="6484170at2759"/>
<gene>
    <name evidence="11" type="primary">LOC113204756</name>
</gene>
<dbReference type="PANTHER" id="PTHR23345">
    <property type="entry name" value="VITELLOGENIN-RELATED"/>
    <property type="match status" value="1"/>
</dbReference>
<dbReference type="Gene3D" id="2.20.50.20">
    <property type="entry name" value="Lipovitellin. Chain A, domain 3"/>
    <property type="match status" value="1"/>
</dbReference>
<name>A0A9C6X6R5_FRAOC</name>
<reference evidence="11" key="1">
    <citation type="submission" date="2025-08" db="UniProtKB">
        <authorList>
            <consortium name="RefSeq"/>
        </authorList>
    </citation>
    <scope>IDENTIFICATION</scope>
    <source>
        <tissue evidence="11">Whole organism</tissue>
    </source>
</reference>
<evidence type="ECO:0000313" key="10">
    <source>
        <dbReference type="Proteomes" id="UP000504606"/>
    </source>
</evidence>
<dbReference type="GeneID" id="113204756"/>
<dbReference type="PROSITE" id="PS51211">
    <property type="entry name" value="VITELLOGENIN"/>
    <property type="match status" value="1"/>
</dbReference>
<dbReference type="InterPro" id="IPR015816">
    <property type="entry name" value="Vitellinogen_b-sht_N"/>
</dbReference>
<evidence type="ECO:0000256" key="1">
    <source>
        <dbReference type="ARBA" id="ARBA00022448"/>
    </source>
</evidence>
<evidence type="ECO:0000256" key="4">
    <source>
        <dbReference type="ARBA" id="ARBA00023055"/>
    </source>
</evidence>
<dbReference type="AlphaFoldDB" id="A0A9C6X6R5"/>
<evidence type="ECO:0000313" key="11">
    <source>
        <dbReference type="RefSeq" id="XP_052130120.1"/>
    </source>
</evidence>
<keyword evidence="1" id="KW-0813">Transport</keyword>
<keyword evidence="6" id="KW-1015">Disulfide bond</keyword>
<keyword evidence="2" id="KW-0732">Signal</keyword>
<dbReference type="SUPFAM" id="SSF48431">
    <property type="entry name" value="Lipovitellin-phosvitin complex, superhelical domain"/>
    <property type="match status" value="1"/>
</dbReference>
<dbReference type="Pfam" id="PF01347">
    <property type="entry name" value="Vitellogenin_N"/>
    <property type="match status" value="1"/>
</dbReference>
<dbReference type="Pfam" id="PF09172">
    <property type="entry name" value="Vit_open_b-sht"/>
    <property type="match status" value="1"/>
</dbReference>
<evidence type="ECO:0000256" key="6">
    <source>
        <dbReference type="ARBA" id="ARBA00023157"/>
    </source>
</evidence>
<dbReference type="RefSeq" id="XP_052130120.1">
    <property type="nucleotide sequence ID" value="XM_052274160.1"/>
</dbReference>
<dbReference type="GO" id="GO:0045735">
    <property type="term" value="F:nutrient reservoir activity"/>
    <property type="evidence" value="ECO:0007669"/>
    <property type="project" value="UniProtKB-KW"/>
</dbReference>
<organism evidence="10 11">
    <name type="scientific">Frankliniella occidentalis</name>
    <name type="common">Western flower thrips</name>
    <name type="synonym">Euthrips occidentalis</name>
    <dbReference type="NCBI Taxonomy" id="133901"/>
    <lineage>
        <taxon>Eukaryota</taxon>
        <taxon>Metazoa</taxon>
        <taxon>Ecdysozoa</taxon>
        <taxon>Arthropoda</taxon>
        <taxon>Hexapoda</taxon>
        <taxon>Insecta</taxon>
        <taxon>Pterygota</taxon>
        <taxon>Neoptera</taxon>
        <taxon>Paraneoptera</taxon>
        <taxon>Thysanoptera</taxon>
        <taxon>Terebrantia</taxon>
        <taxon>Thripoidea</taxon>
        <taxon>Thripidae</taxon>
        <taxon>Frankliniella</taxon>
    </lineage>
</organism>
<dbReference type="SMART" id="SM00638">
    <property type="entry name" value="LPD_N"/>
    <property type="match status" value="1"/>
</dbReference>
<dbReference type="InterPro" id="IPR015819">
    <property type="entry name" value="Lipid_transp_b-sht_shell"/>
</dbReference>
<dbReference type="KEGG" id="foc:113204756"/>
<feature type="domain" description="Vitellogenin" evidence="9">
    <location>
        <begin position="30"/>
        <end position="665"/>
    </location>
</feature>
<feature type="non-terminal residue" evidence="11">
    <location>
        <position position="1"/>
    </location>
</feature>
<accession>A0A9C6X6R5</accession>
<dbReference type="FunFam" id="2.20.50.20:FF:000007">
    <property type="entry name" value="von Willebrand factor type D domaincontaining protein"/>
    <property type="match status" value="1"/>
</dbReference>
<keyword evidence="4" id="KW-0445">Lipid transport</keyword>
<evidence type="ECO:0000259" key="9">
    <source>
        <dbReference type="PROSITE" id="PS51211"/>
    </source>
</evidence>
<dbReference type="Proteomes" id="UP000504606">
    <property type="component" value="Unplaced"/>
</dbReference>
<dbReference type="Gene3D" id="1.25.10.20">
    <property type="entry name" value="Vitellinogen, superhelical"/>
    <property type="match status" value="1"/>
</dbReference>
<sequence>PAALSSSDKGAPRCAAYCKQETDKISNFKYSPGTTYQYRYESLTQTLVAGTGPQASRLHVTAWADITPITLCDYVLQLRDVELLESSPDDADAREAAAGAAEFKEQLEARPLQFAFQDGVVDELCPAAGDTVWALNIKRGVLSAFQNSMPDFRIDSTVYETDVTGTCETHYAHAGVRDDNLLMTKTKNLAACSHRMDHYLSVQSTHYASAATASALPLLRSNHTCSYALSYGGHLREARCTESHVFRPFSAGESGARTDVTQSLTLVETVTPDDTPDEVAADEDTTAAAPRTKAAEFARRTTLLFEHEAGAVPAGTANLETVAASLASLAARTQDGVDKESAVMFARLVADLRGLQLASLSKLFDQTEDPRQRRFLLDALPLVATAESLEAMLALWRSEQLSGAEMDSWLASIPFQARAKPEMITALLPLLDGLPRPKALLAVSALVHRVCEGRADCPAEVAEVAVVVSRLERLLGADCRALGRGETDMVLLALRALGNAGVVSSPAVLARCYESTSNPLEVRLAALQAWRRAPCEAQPSGAFLKLYMEQRLDVELRIAAYLAAMRCPSPFILRIVKDVLYAEEVNQVASFVWTHLTNLQETASPWKQTLRELVESDFLKNKFKTDVRKFSRNYEGSQFFDKLNAGVTAESNVIFSPQSYLPRSANLNLTVDVFGESVNLFEVGARLEGFESVVEGLFAKGGAFPDEGVQAMLQNLRSAPSPTADAENSIAKLSSAFDVRHRLPQEPHGEMYARVFGNELHYSRFHGLQELAENTDSFAHPMRTLMGLLRRSDVDITKSFVFLDAAYTLPTASGMPLELTANGSATLGLQSRVQKPGP</sequence>
<dbReference type="Gene3D" id="2.30.230.10">
    <property type="entry name" value="Lipovitellin, beta-sheet shell regions, chain A"/>
    <property type="match status" value="1"/>
</dbReference>
<dbReference type="InterPro" id="IPR011030">
    <property type="entry name" value="Lipovitellin_superhlx_dom"/>
</dbReference>
<evidence type="ECO:0000256" key="7">
    <source>
        <dbReference type="ARBA" id="ARBA00023180"/>
    </source>
</evidence>
<evidence type="ECO:0000256" key="5">
    <source>
        <dbReference type="ARBA" id="ARBA00023121"/>
    </source>
</evidence>
<dbReference type="InterPro" id="IPR015817">
    <property type="entry name" value="Vitellinogen_open_b-sht_sub1"/>
</dbReference>
<proteinExistence type="predicted"/>
<dbReference type="PANTHER" id="PTHR23345:SF15">
    <property type="entry name" value="VITELLOGENIN 1-RELATED"/>
    <property type="match status" value="1"/>
</dbReference>
<keyword evidence="5" id="KW-0446">Lipid-binding</keyword>
<keyword evidence="10" id="KW-1185">Reference proteome</keyword>
<dbReference type="GO" id="GO:0005319">
    <property type="term" value="F:lipid transporter activity"/>
    <property type="evidence" value="ECO:0007669"/>
    <property type="project" value="InterPro"/>
</dbReference>